<dbReference type="SUPFAM" id="SSF52058">
    <property type="entry name" value="L domain-like"/>
    <property type="match status" value="1"/>
</dbReference>
<dbReference type="PANTHER" id="PTHR24373:SF275">
    <property type="entry name" value="TIR DOMAIN-CONTAINING PROTEIN"/>
    <property type="match status" value="1"/>
</dbReference>
<keyword evidence="1" id="KW-0732">Signal</keyword>
<dbReference type="Gene3D" id="3.80.10.10">
    <property type="entry name" value="Ribonuclease Inhibitor"/>
    <property type="match status" value="1"/>
</dbReference>
<evidence type="ECO:0000256" key="1">
    <source>
        <dbReference type="ARBA" id="ARBA00022729"/>
    </source>
</evidence>
<dbReference type="InterPro" id="IPR001611">
    <property type="entry name" value="Leu-rich_rpt"/>
</dbReference>
<dbReference type="InterPro" id="IPR032675">
    <property type="entry name" value="LRR_dom_sf"/>
</dbReference>
<proteinExistence type="predicted"/>
<dbReference type="Proteomes" id="UP000254072">
    <property type="component" value="Unassembled WGS sequence"/>
</dbReference>
<dbReference type="InterPro" id="IPR050328">
    <property type="entry name" value="Dev_Immune_Receptor"/>
</dbReference>
<evidence type="ECO:0000313" key="2">
    <source>
        <dbReference type="EMBL" id="SUB84382.1"/>
    </source>
</evidence>
<reference evidence="2 3" key="1">
    <citation type="submission" date="2018-06" db="EMBL/GenBank/DDBJ databases">
        <authorList>
            <consortium name="Pathogen Informatics"/>
            <person name="Doyle S."/>
        </authorList>
    </citation>
    <scope>NUCLEOTIDE SEQUENCE [LARGE SCALE GENOMIC DNA]</scope>
    <source>
        <strain evidence="2 3">NCTC11157</strain>
    </source>
</reference>
<dbReference type="EMBL" id="UGTL01000001">
    <property type="protein sequence ID" value="SUB84382.1"/>
    <property type="molecule type" value="Genomic_DNA"/>
</dbReference>
<dbReference type="AlphaFoldDB" id="A0A379DWM7"/>
<organism evidence="2 3">
    <name type="scientific">Prevotella disiens</name>
    <dbReference type="NCBI Taxonomy" id="28130"/>
    <lineage>
        <taxon>Bacteria</taxon>
        <taxon>Pseudomonadati</taxon>
        <taxon>Bacteroidota</taxon>
        <taxon>Bacteroidia</taxon>
        <taxon>Bacteroidales</taxon>
        <taxon>Prevotellaceae</taxon>
        <taxon>Prevotella</taxon>
    </lineage>
</organism>
<accession>A0A379DWM7</accession>
<name>A0A379DWM7_9BACT</name>
<dbReference type="PANTHER" id="PTHR24373">
    <property type="entry name" value="SLIT RELATED LEUCINE-RICH REPEAT NEURONAL PROTEIN"/>
    <property type="match status" value="1"/>
</dbReference>
<gene>
    <name evidence="2" type="primary">inlJ_1</name>
    <name evidence="2" type="ORF">NCTC11157_00085</name>
</gene>
<sequence length="691" mass="76741">MLSHQKFDKSFVFINFLITFEASLDEINYKPSFFFINKLKIYQQTNNLMKKFYSLITLLLLGALNLCAQSVSPIYQPGTEGPWYQEKVEQGKPRNFYDYGGPEKGTKGDFAYTLMRLEPGNSDSHITIVFEKMNLAEYDDLRIYDGLVELYCDRTDEATWGWPKDKTEIKRFKGEENKMPVRVSSTSKDGCLSVAFYSADVAEGWVAKVYCVPNGGEEPTVGTAEVVPNFTLKVDPKLETKLDEDGEEIPNEVTLQLGGIQANQTIQIDVDGTKKDYTILKKGLPNKVNLEVSANSVIKIYGDLYSLAAQCQKLVACDLGKNDQLEDLDLTGNKITALDLSKLPKMRILSVTANKLTSIDLSNLANLEQFYGSYNVVGALRTKMNPKLEVLSCAGMGLTELDLTSNPNLEILTIDENKFEVFPDLTNKPNLRYLHMEKCDLKNIDVAIYPLLKDLDVSDNQLSTIDITKNPKLIKLDLDNNKFDACTLNDVMYLLPKANESDQARFQADGNDGSATCDKTLLDGKNYFVKVQGNGGGCDKVRLKFEANTQGSIKTKVDGNNVAEWTPIVKGKKVEIEATPMQGYKLEKTMLDGKTIENNTFTINNYGVLAAVFTKTDGIDKVETENLKVISHNGNIIVKGLQAEKTFAIFDTAGKLLHKGVADANGDVTISMPSGHIAILKQGRVAIKIAY</sequence>
<evidence type="ECO:0000313" key="3">
    <source>
        <dbReference type="Proteomes" id="UP000254072"/>
    </source>
</evidence>
<dbReference type="PROSITE" id="PS51450">
    <property type="entry name" value="LRR"/>
    <property type="match status" value="1"/>
</dbReference>
<protein>
    <submittedName>
        <fullName evidence="2">Internalin-J</fullName>
    </submittedName>
</protein>